<dbReference type="Pfam" id="PF18074">
    <property type="entry name" value="PriA_C"/>
    <property type="match status" value="1"/>
</dbReference>
<organism evidence="2">
    <name type="scientific">bioreactor metagenome</name>
    <dbReference type="NCBI Taxonomy" id="1076179"/>
    <lineage>
        <taxon>unclassified sequences</taxon>
        <taxon>metagenomes</taxon>
        <taxon>ecological metagenomes</taxon>
    </lineage>
</organism>
<evidence type="ECO:0000259" key="1">
    <source>
        <dbReference type="Pfam" id="PF18074"/>
    </source>
</evidence>
<name>A0A645J0S0_9ZZZZ</name>
<reference evidence="2" key="1">
    <citation type="submission" date="2019-08" db="EMBL/GenBank/DDBJ databases">
        <authorList>
            <person name="Kucharzyk K."/>
            <person name="Murdoch R.W."/>
            <person name="Higgins S."/>
            <person name="Loffler F."/>
        </authorList>
    </citation>
    <scope>NUCLEOTIDE SEQUENCE</scope>
</reference>
<dbReference type="AlphaFoldDB" id="A0A645J0S0"/>
<gene>
    <name evidence="2" type="ORF">SDC9_204701</name>
</gene>
<protein>
    <recommendedName>
        <fullName evidence="1">Primosomal protein N C-terminal domain-containing protein</fullName>
    </recommendedName>
</protein>
<comment type="caution">
    <text evidence="2">The sequence shown here is derived from an EMBL/GenBank/DDBJ whole genome shotgun (WGS) entry which is preliminary data.</text>
</comment>
<proteinExistence type="predicted"/>
<feature type="domain" description="Primosomal protein N C-terminal" evidence="1">
    <location>
        <begin position="9"/>
        <end position="110"/>
    </location>
</feature>
<dbReference type="InterPro" id="IPR041236">
    <property type="entry name" value="PriA_C"/>
</dbReference>
<accession>A0A645J0S0</accession>
<evidence type="ECO:0000313" key="2">
    <source>
        <dbReference type="EMBL" id="MPN57007.1"/>
    </source>
</evidence>
<sequence length="112" mass="12581">MRRLRRCPPFADLCVVTAAGPDEHAVLRACLGMRGMLEHWLSDPPYNALELELLGPAPAAVAKVNNRYRYRLTLWGKDGKLLRALVAHLLRTAQGERENRGISIFADMNPMD</sequence>
<dbReference type="EMBL" id="VSSQ01128018">
    <property type="protein sequence ID" value="MPN57007.1"/>
    <property type="molecule type" value="Genomic_DNA"/>
</dbReference>